<sequence>MADSDQLPQPLAGTPFYVMPDGALAQTTDEGIFPLPTVSHDGVTYTQIPDPDHAGNFTLATWDVDDNTIQPLEADDHPLGTGVIKLPDDGGFVIWNTGSNTLQPLDVALTINGDQIIKLPNESGFATWEDEGQLKQLLIDHAVASKGVMTLPDGSTATWGDQGFQQAFQPLAGTPFHIMPDGALAHTTEEGISPLPTFSHDGVTYTQIPDPDNPGNFTLSM</sequence>
<gene>
    <name evidence="1" type="ORF">METZ01_LOCUS376252</name>
</gene>
<accession>A0A382TPM6</accession>
<name>A0A382TPM6_9ZZZZ</name>
<dbReference type="AlphaFoldDB" id="A0A382TPM6"/>
<organism evidence="1">
    <name type="scientific">marine metagenome</name>
    <dbReference type="NCBI Taxonomy" id="408172"/>
    <lineage>
        <taxon>unclassified sequences</taxon>
        <taxon>metagenomes</taxon>
        <taxon>ecological metagenomes</taxon>
    </lineage>
</organism>
<feature type="non-terminal residue" evidence="1">
    <location>
        <position position="221"/>
    </location>
</feature>
<dbReference type="EMBL" id="UINC01137823">
    <property type="protein sequence ID" value="SVD23398.1"/>
    <property type="molecule type" value="Genomic_DNA"/>
</dbReference>
<proteinExistence type="predicted"/>
<evidence type="ECO:0000313" key="1">
    <source>
        <dbReference type="EMBL" id="SVD23398.1"/>
    </source>
</evidence>
<protein>
    <submittedName>
        <fullName evidence="1">Uncharacterized protein</fullName>
    </submittedName>
</protein>
<reference evidence="1" key="1">
    <citation type="submission" date="2018-05" db="EMBL/GenBank/DDBJ databases">
        <authorList>
            <person name="Lanie J.A."/>
            <person name="Ng W.-L."/>
            <person name="Kazmierczak K.M."/>
            <person name="Andrzejewski T.M."/>
            <person name="Davidsen T.M."/>
            <person name="Wayne K.J."/>
            <person name="Tettelin H."/>
            <person name="Glass J.I."/>
            <person name="Rusch D."/>
            <person name="Podicherti R."/>
            <person name="Tsui H.-C.T."/>
            <person name="Winkler M.E."/>
        </authorList>
    </citation>
    <scope>NUCLEOTIDE SEQUENCE</scope>
</reference>